<dbReference type="Gene3D" id="1.20.58.1520">
    <property type="match status" value="1"/>
</dbReference>
<dbReference type="GO" id="GO:1990023">
    <property type="term" value="C:mitotic spindle midzone"/>
    <property type="evidence" value="ECO:0007669"/>
    <property type="project" value="TreeGrafter"/>
</dbReference>
<evidence type="ECO:0000313" key="2">
    <source>
        <dbReference type="EMBL" id="CAF1097541.1"/>
    </source>
</evidence>
<dbReference type="PANTHER" id="PTHR19321:SF41">
    <property type="entry name" value="FASCETTO-RELATED"/>
    <property type="match status" value="1"/>
</dbReference>
<name>A0A814NUH4_9BILA</name>
<evidence type="ECO:0000313" key="4">
    <source>
        <dbReference type="Proteomes" id="UP000663829"/>
    </source>
</evidence>
<dbReference type="Proteomes" id="UP000681722">
    <property type="component" value="Unassembled WGS sequence"/>
</dbReference>
<accession>A0A814NUH4</accession>
<dbReference type="EMBL" id="CAJOBC010005402">
    <property type="protein sequence ID" value="CAF3862644.1"/>
    <property type="molecule type" value="Genomic_DNA"/>
</dbReference>
<organism evidence="2 4">
    <name type="scientific">Didymodactylos carnosus</name>
    <dbReference type="NCBI Taxonomy" id="1234261"/>
    <lineage>
        <taxon>Eukaryota</taxon>
        <taxon>Metazoa</taxon>
        <taxon>Spiralia</taxon>
        <taxon>Gnathifera</taxon>
        <taxon>Rotifera</taxon>
        <taxon>Eurotatoria</taxon>
        <taxon>Bdelloidea</taxon>
        <taxon>Philodinida</taxon>
        <taxon>Philodinidae</taxon>
        <taxon>Didymodactylos</taxon>
    </lineage>
</organism>
<dbReference type="PANTHER" id="PTHR19321">
    <property type="entry name" value="PROTEIN REGULATOR OF CYTOKINESIS 1 PRC1-RELATED"/>
    <property type="match status" value="1"/>
</dbReference>
<dbReference type="AlphaFoldDB" id="A0A814NUH4"/>
<reference evidence="2" key="1">
    <citation type="submission" date="2021-02" db="EMBL/GenBank/DDBJ databases">
        <authorList>
            <person name="Nowell W R."/>
        </authorList>
    </citation>
    <scope>NUCLEOTIDE SEQUENCE</scope>
</reference>
<dbReference type="Pfam" id="PF03999">
    <property type="entry name" value="MAP65_ASE1"/>
    <property type="match status" value="1"/>
</dbReference>
<gene>
    <name evidence="2" type="ORF">GPM918_LOCUS18579</name>
    <name evidence="3" type="ORF">SRO942_LOCUS18576</name>
</gene>
<keyword evidence="4" id="KW-1185">Reference proteome</keyword>
<dbReference type="InterPro" id="IPR007145">
    <property type="entry name" value="MAP65_Ase1_PRC1"/>
</dbReference>
<dbReference type="OrthoDB" id="642895at2759"/>
<feature type="region of interest" description="Disordered" evidence="1">
    <location>
        <begin position="562"/>
        <end position="584"/>
    </location>
</feature>
<protein>
    <recommendedName>
        <fullName evidence="5">Protein regulator of cytokinesis 1</fullName>
    </recommendedName>
</protein>
<evidence type="ECO:0000256" key="1">
    <source>
        <dbReference type="SAM" id="MobiDB-lite"/>
    </source>
</evidence>
<dbReference type="EMBL" id="CAJNOQ010005402">
    <property type="protein sequence ID" value="CAF1097541.1"/>
    <property type="molecule type" value="Genomic_DNA"/>
</dbReference>
<dbReference type="Proteomes" id="UP000663829">
    <property type="component" value="Unassembled WGS sequence"/>
</dbReference>
<dbReference type="GO" id="GO:0005737">
    <property type="term" value="C:cytoplasm"/>
    <property type="evidence" value="ECO:0007669"/>
    <property type="project" value="TreeGrafter"/>
</dbReference>
<evidence type="ECO:0000313" key="3">
    <source>
        <dbReference type="EMBL" id="CAF3862644.1"/>
    </source>
</evidence>
<evidence type="ECO:0008006" key="5">
    <source>
        <dbReference type="Google" id="ProtNLM"/>
    </source>
</evidence>
<dbReference type="GO" id="GO:0008017">
    <property type="term" value="F:microtubule binding"/>
    <property type="evidence" value="ECO:0007669"/>
    <property type="project" value="InterPro"/>
</dbReference>
<comment type="caution">
    <text evidence="2">The sequence shown here is derived from an EMBL/GenBank/DDBJ whole genome shotgun (WGS) entry which is preliminary data.</text>
</comment>
<feature type="region of interest" description="Disordered" evidence="1">
    <location>
        <begin position="508"/>
        <end position="547"/>
    </location>
</feature>
<proteinExistence type="predicted"/>
<feature type="compositionally biased region" description="Basic and acidic residues" evidence="1">
    <location>
        <begin position="570"/>
        <end position="584"/>
    </location>
</feature>
<sequence length="584" mass="69397">MSDRTFSLEEVIPVSSTIVDRTVSILDRTSNSEDQSFECSIEHLPFYRSVESDLLLMKQYLFKRGLNEHEIVSQEEIVINALKESLNQFIQIEKDKNDNLIITIDNIMNECDHLNHLLELEWTIEKPHDGLTIFEQMKRANNLLESSKHVLKTKTTEINELRIQEEKLCQKLNEAIVEFDNEDETPFARRKTVLENRIHDLTNFQVERSSHVKQYREQLHQMKIELELDNNYNLTADNSNDNNNIALLRLIDEPFETIELSKANVSNLQTLANELDARYQKNKTKGDQLVEQLTALYDRLNMNEIDQEIKLPIDNPHRPSNLIKLENEIERCKDIRRQNMKTYILNIREEIFVQYEKCFYSREQMELFQGLYSNVFNEETLEQHEKELEEMKTYYNRNEQIFIELHRWLDAWEEYKNAIIEEKERRHIETTLKKAQENVLTLADEYEQTHGHSFHVDGISIIDFFTHEKENYSQEKELEKARKQLARGQTPVLTNTQQSVKRQLAHTEVMKTPSKQQQPEVKPATPFRPSSAMSNKRFPPLQPQQNKVRLMEKNKKLYYHEKQSQVNCPYEKHDSILNQQDKEV</sequence>
<dbReference type="GO" id="GO:0051256">
    <property type="term" value="P:mitotic spindle midzone assembly"/>
    <property type="evidence" value="ECO:0007669"/>
    <property type="project" value="TreeGrafter"/>
</dbReference>